<dbReference type="InterPro" id="IPR003594">
    <property type="entry name" value="HATPase_dom"/>
</dbReference>
<dbReference type="Pfam" id="PF02518">
    <property type="entry name" value="HATPase_c"/>
    <property type="match status" value="1"/>
</dbReference>
<dbReference type="EMBL" id="MHQO01000061">
    <property type="protein sequence ID" value="OHA05100.1"/>
    <property type="molecule type" value="Genomic_DNA"/>
</dbReference>
<evidence type="ECO:0000256" key="2">
    <source>
        <dbReference type="ARBA" id="ARBA00012438"/>
    </source>
</evidence>
<dbReference type="SUPFAM" id="SSF47384">
    <property type="entry name" value="Homodimeric domain of signal transducing histidine kinase"/>
    <property type="match status" value="1"/>
</dbReference>
<comment type="caution">
    <text evidence="10">The sequence shown here is derived from an EMBL/GenBank/DDBJ whole genome shotgun (WGS) entry which is preliminary data.</text>
</comment>
<proteinExistence type="predicted"/>
<dbReference type="GO" id="GO:0000155">
    <property type="term" value="F:phosphorelay sensor kinase activity"/>
    <property type="evidence" value="ECO:0007669"/>
    <property type="project" value="InterPro"/>
</dbReference>
<dbReference type="CDD" id="cd00082">
    <property type="entry name" value="HisKA"/>
    <property type="match status" value="1"/>
</dbReference>
<dbReference type="AlphaFoldDB" id="A0A1G2L0N5"/>
<evidence type="ECO:0000259" key="9">
    <source>
        <dbReference type="PROSITE" id="PS50109"/>
    </source>
</evidence>
<dbReference type="InterPro" id="IPR005467">
    <property type="entry name" value="His_kinase_dom"/>
</dbReference>
<dbReference type="GO" id="GO:0005886">
    <property type="term" value="C:plasma membrane"/>
    <property type="evidence" value="ECO:0007669"/>
    <property type="project" value="TreeGrafter"/>
</dbReference>
<evidence type="ECO:0000256" key="4">
    <source>
        <dbReference type="ARBA" id="ARBA00022679"/>
    </source>
</evidence>
<name>A0A1G2L0N5_9BACT</name>
<evidence type="ECO:0000256" key="6">
    <source>
        <dbReference type="ARBA" id="ARBA00023012"/>
    </source>
</evidence>
<comment type="catalytic activity">
    <reaction evidence="1">
        <text>ATP + protein L-histidine = ADP + protein N-phospho-L-histidine.</text>
        <dbReference type="EC" id="2.7.13.3"/>
    </reaction>
</comment>
<evidence type="ECO:0000313" key="11">
    <source>
        <dbReference type="Proteomes" id="UP000177982"/>
    </source>
</evidence>
<dbReference type="SUPFAM" id="SSF55874">
    <property type="entry name" value="ATPase domain of HSP90 chaperone/DNA topoisomerase II/histidine kinase"/>
    <property type="match status" value="1"/>
</dbReference>
<dbReference type="PROSITE" id="PS50109">
    <property type="entry name" value="HIS_KIN"/>
    <property type="match status" value="1"/>
</dbReference>
<dbReference type="GO" id="GO:0016036">
    <property type="term" value="P:cellular response to phosphate starvation"/>
    <property type="evidence" value="ECO:0007669"/>
    <property type="project" value="TreeGrafter"/>
</dbReference>
<feature type="transmembrane region" description="Helical" evidence="8">
    <location>
        <begin position="98"/>
        <end position="120"/>
    </location>
</feature>
<dbReference type="Gene3D" id="1.10.287.130">
    <property type="match status" value="1"/>
</dbReference>
<dbReference type="EC" id="2.7.13.3" evidence="2"/>
<feature type="compositionally biased region" description="Polar residues" evidence="7">
    <location>
        <begin position="1"/>
        <end position="21"/>
    </location>
</feature>
<keyword evidence="8" id="KW-0812">Transmembrane</keyword>
<evidence type="ECO:0000256" key="7">
    <source>
        <dbReference type="SAM" id="MobiDB-lite"/>
    </source>
</evidence>
<feature type="region of interest" description="Disordered" evidence="7">
    <location>
        <begin position="1"/>
        <end position="22"/>
    </location>
</feature>
<reference evidence="10 11" key="1">
    <citation type="journal article" date="2016" name="Nat. Commun.">
        <title>Thousands of microbial genomes shed light on interconnected biogeochemical processes in an aquifer system.</title>
        <authorList>
            <person name="Anantharaman K."/>
            <person name="Brown C.T."/>
            <person name="Hug L.A."/>
            <person name="Sharon I."/>
            <person name="Castelle C.J."/>
            <person name="Probst A.J."/>
            <person name="Thomas B.C."/>
            <person name="Singh A."/>
            <person name="Wilkins M.J."/>
            <person name="Karaoz U."/>
            <person name="Brodie E.L."/>
            <person name="Williams K.H."/>
            <person name="Hubbard S.S."/>
            <person name="Banfield J.F."/>
        </authorList>
    </citation>
    <scope>NUCLEOTIDE SEQUENCE [LARGE SCALE GENOMIC DNA]</scope>
</reference>
<evidence type="ECO:0000256" key="3">
    <source>
        <dbReference type="ARBA" id="ARBA00022553"/>
    </source>
</evidence>
<evidence type="ECO:0000256" key="5">
    <source>
        <dbReference type="ARBA" id="ARBA00022777"/>
    </source>
</evidence>
<dbReference type="Pfam" id="PF00512">
    <property type="entry name" value="HisKA"/>
    <property type="match status" value="1"/>
</dbReference>
<feature type="transmembrane region" description="Helical" evidence="8">
    <location>
        <begin position="126"/>
        <end position="146"/>
    </location>
</feature>
<keyword evidence="8" id="KW-0472">Membrane</keyword>
<dbReference type="InterPro" id="IPR003661">
    <property type="entry name" value="HisK_dim/P_dom"/>
</dbReference>
<dbReference type="GO" id="GO:0004721">
    <property type="term" value="F:phosphoprotein phosphatase activity"/>
    <property type="evidence" value="ECO:0007669"/>
    <property type="project" value="TreeGrafter"/>
</dbReference>
<dbReference type="Proteomes" id="UP000177982">
    <property type="component" value="Unassembled WGS sequence"/>
</dbReference>
<keyword evidence="5" id="KW-0418">Kinase</keyword>
<organism evidence="10 11">
    <name type="scientific">Candidatus Sungbacteria bacterium RIFCSPLOWO2_01_FULL_47_10</name>
    <dbReference type="NCBI Taxonomy" id="1802276"/>
    <lineage>
        <taxon>Bacteria</taxon>
        <taxon>Candidatus Sungiibacteriota</taxon>
    </lineage>
</organism>
<evidence type="ECO:0000313" key="10">
    <source>
        <dbReference type="EMBL" id="OHA05100.1"/>
    </source>
</evidence>
<keyword evidence="6" id="KW-0902">Two-component regulatory system</keyword>
<keyword evidence="8" id="KW-1133">Transmembrane helix</keyword>
<keyword evidence="4" id="KW-0808">Transferase</keyword>
<feature type="domain" description="Histidine kinase" evidence="9">
    <location>
        <begin position="179"/>
        <end position="398"/>
    </location>
</feature>
<protein>
    <recommendedName>
        <fullName evidence="2">histidine kinase</fullName>
        <ecNumber evidence="2">2.7.13.3</ecNumber>
    </recommendedName>
</protein>
<dbReference type="PANTHER" id="PTHR45453:SF1">
    <property type="entry name" value="PHOSPHATE REGULON SENSOR PROTEIN PHOR"/>
    <property type="match status" value="1"/>
</dbReference>
<sequence length="400" mass="43687">MVTDSQSGQGENNKTNENGSLPISRRGAMSRLVSLFLFIGFWTGIAYIASFYFLPFIQIKPGFIASALALVGILVAASVIFMVRVTPTGGSEARTLDFQTLIIVVFGTASLLAAGGITALSLKPPLLAGAILGILIIYVITLFRIIRFTFRSDREIEKIRSQYQDLIKIERAKTEFMTVTSHQLNTPLAEVRWGLESLLSAEGIEKENRDMISMILKGVNRIVETVADINKALSQKDKTATDYASELKTVQLAELILEIVNVLGGVAREKNVTLSFEGPEQEIFLGGNKDKLTSAIKNVIDNAIRYTPGGRVIISLRKEGASAIIRVQDTGIGILPEDTPLMFKKFFRGKNALLLQPDGSGLGLFTAREIIENAGGKIDFISTPERGTIFFITLPLKKTA</sequence>
<dbReference type="InterPro" id="IPR004358">
    <property type="entry name" value="Sig_transdc_His_kin-like_C"/>
</dbReference>
<dbReference type="SMART" id="SM00388">
    <property type="entry name" value="HisKA"/>
    <property type="match status" value="1"/>
</dbReference>
<dbReference type="PANTHER" id="PTHR45453">
    <property type="entry name" value="PHOSPHATE REGULON SENSOR PROTEIN PHOR"/>
    <property type="match status" value="1"/>
</dbReference>
<feature type="transmembrane region" description="Helical" evidence="8">
    <location>
        <begin position="63"/>
        <end position="86"/>
    </location>
</feature>
<dbReference type="SMART" id="SM00387">
    <property type="entry name" value="HATPase_c"/>
    <property type="match status" value="1"/>
</dbReference>
<dbReference type="InterPro" id="IPR036890">
    <property type="entry name" value="HATPase_C_sf"/>
</dbReference>
<feature type="transmembrane region" description="Helical" evidence="8">
    <location>
        <begin position="32"/>
        <end position="57"/>
    </location>
</feature>
<gene>
    <name evidence="10" type="ORF">A2934_05040</name>
</gene>
<dbReference type="PRINTS" id="PR00344">
    <property type="entry name" value="BCTRLSENSOR"/>
</dbReference>
<dbReference type="InterPro" id="IPR036097">
    <property type="entry name" value="HisK_dim/P_sf"/>
</dbReference>
<evidence type="ECO:0000256" key="8">
    <source>
        <dbReference type="SAM" id="Phobius"/>
    </source>
</evidence>
<dbReference type="Gene3D" id="3.30.565.10">
    <property type="entry name" value="Histidine kinase-like ATPase, C-terminal domain"/>
    <property type="match status" value="1"/>
</dbReference>
<accession>A0A1G2L0N5</accession>
<dbReference type="InterPro" id="IPR050351">
    <property type="entry name" value="BphY/WalK/GraS-like"/>
</dbReference>
<keyword evidence="3" id="KW-0597">Phosphoprotein</keyword>
<evidence type="ECO:0000256" key="1">
    <source>
        <dbReference type="ARBA" id="ARBA00000085"/>
    </source>
</evidence>